<dbReference type="InParanoid" id="A0A316YRT7"/>
<feature type="domain" description="Mis18" evidence="12">
    <location>
        <begin position="185"/>
        <end position="298"/>
    </location>
</feature>
<dbReference type="Pfam" id="PF03226">
    <property type="entry name" value="Yippee-Mis18"/>
    <property type="match status" value="1"/>
</dbReference>
<dbReference type="PANTHER" id="PTHR16431">
    <property type="entry name" value="NEUROGENIC PROTEIN MASTERMIND"/>
    <property type="match status" value="1"/>
</dbReference>
<keyword evidence="6" id="KW-0498">Mitosis</keyword>
<comment type="subcellular location">
    <subcellularLocation>
        <location evidence="2">Chromosome</location>
        <location evidence="2">Centromere</location>
    </subcellularLocation>
    <subcellularLocation>
        <location evidence="1">Nucleus</location>
    </subcellularLocation>
</comment>
<dbReference type="OrthoDB" id="74210at2759"/>
<evidence type="ECO:0000313" key="13">
    <source>
        <dbReference type="EMBL" id="PWN92019.1"/>
    </source>
</evidence>
<feature type="compositionally biased region" description="Basic and acidic residues" evidence="11">
    <location>
        <begin position="155"/>
        <end position="176"/>
    </location>
</feature>
<protein>
    <recommendedName>
        <fullName evidence="12">Mis18 domain-containing protein</fullName>
    </recommendedName>
</protein>
<dbReference type="GO" id="GO:0005634">
    <property type="term" value="C:nucleus"/>
    <property type="evidence" value="ECO:0007669"/>
    <property type="project" value="UniProtKB-SubCell"/>
</dbReference>
<feature type="compositionally biased region" description="Basic and acidic residues" evidence="11">
    <location>
        <begin position="425"/>
        <end position="440"/>
    </location>
</feature>
<dbReference type="PROSITE" id="PS51793">
    <property type="entry name" value="MIS18"/>
    <property type="match status" value="1"/>
</dbReference>
<evidence type="ECO:0000256" key="5">
    <source>
        <dbReference type="ARBA" id="ARBA00022723"/>
    </source>
</evidence>
<dbReference type="InterPro" id="IPR034752">
    <property type="entry name" value="Mis18"/>
</dbReference>
<dbReference type="GO" id="GO:0000785">
    <property type="term" value="C:chromatin"/>
    <property type="evidence" value="ECO:0007669"/>
    <property type="project" value="TreeGrafter"/>
</dbReference>
<keyword evidence="7" id="KW-0862">Zinc</keyword>
<keyword evidence="8" id="KW-0539">Nucleus</keyword>
<evidence type="ECO:0000256" key="6">
    <source>
        <dbReference type="ARBA" id="ARBA00022776"/>
    </source>
</evidence>
<evidence type="ECO:0000256" key="11">
    <source>
        <dbReference type="SAM" id="MobiDB-lite"/>
    </source>
</evidence>
<dbReference type="InterPro" id="IPR004910">
    <property type="entry name" value="Yippee/Mis18/Cereblon"/>
</dbReference>
<dbReference type="PANTHER" id="PTHR16431:SF1">
    <property type="entry name" value="NEUROGENIC PROTEIN MASTERMIND"/>
    <property type="match status" value="1"/>
</dbReference>
<evidence type="ECO:0000256" key="2">
    <source>
        <dbReference type="ARBA" id="ARBA00004584"/>
    </source>
</evidence>
<evidence type="ECO:0000256" key="3">
    <source>
        <dbReference type="ARBA" id="ARBA00022454"/>
    </source>
</evidence>
<evidence type="ECO:0000256" key="10">
    <source>
        <dbReference type="ARBA" id="ARBA00023328"/>
    </source>
</evidence>
<keyword evidence="14" id="KW-1185">Reference proteome</keyword>
<feature type="compositionally biased region" description="Basic and acidic residues" evidence="11">
    <location>
        <begin position="483"/>
        <end position="497"/>
    </location>
</feature>
<keyword evidence="5" id="KW-0479">Metal-binding</keyword>
<evidence type="ECO:0000256" key="8">
    <source>
        <dbReference type="ARBA" id="ARBA00023242"/>
    </source>
</evidence>
<feature type="compositionally biased region" description="Basic and acidic residues" evidence="11">
    <location>
        <begin position="70"/>
        <end position="82"/>
    </location>
</feature>
<sequence length="509" mass="57859">MHTHTRVRCQDAISRLKWPTPKPNSVLVTRRRTAMSLPSPPRDRPYNKRQHSRAADHLFEDDLRWWSDERSVERENQSRTEELSSSSRSTLRESQKLPKSTSSRTIGWPDHDARGIEPYDLPLQRRKKTRFALPEEIILQGEGTAHPRHAVGHRTASDARRDLEPRNESSRREGSSSHKYKGASPIVLSCARCRRILGDSIGSSGGGRDGVEGRDDEAQIRHDLGFVVLTRITPIVQINPDLQMVVEEHRPDVGSTFVALFCACGSRVGRKYWTTPKNLDSVRDRYALSIGQVSVYQLGIADSAERERPRGAWKDAAEASFVQPQASRGVHASPSQQQQRENKHRPMTSIVMQQGHVPPHMTARDPHDVPERHRVDFELDELIDELERSSDDNNDQDRRGEGYMCRPFKVAAPQVRSNASGNNNVKKEAPRSPSRVRDRNFPSPSLRRSEKDHNVSTPTIRKVKREHSLSPIRFRGYSSDDGSSGRETSKKGRENPKVRRLGSLKDMYD</sequence>
<evidence type="ECO:0000313" key="14">
    <source>
        <dbReference type="Proteomes" id="UP000245768"/>
    </source>
</evidence>
<keyword evidence="3" id="KW-0158">Chromosome</keyword>
<dbReference type="GeneID" id="37047635"/>
<evidence type="ECO:0000259" key="12">
    <source>
        <dbReference type="PROSITE" id="PS51793"/>
    </source>
</evidence>
<dbReference type="RefSeq" id="XP_025379217.1">
    <property type="nucleotide sequence ID" value="XM_025525719.1"/>
</dbReference>
<gene>
    <name evidence="13" type="ORF">FA10DRAFT_81013</name>
</gene>
<feature type="region of interest" description="Disordered" evidence="11">
    <location>
        <begin position="412"/>
        <end position="509"/>
    </location>
</feature>
<feature type="region of interest" description="Disordered" evidence="11">
    <location>
        <begin position="19"/>
        <end position="54"/>
    </location>
</feature>
<keyword evidence="4" id="KW-0132">Cell division</keyword>
<dbReference type="GO" id="GO:0046872">
    <property type="term" value="F:metal ion binding"/>
    <property type="evidence" value="ECO:0007669"/>
    <property type="project" value="UniProtKB-KW"/>
</dbReference>
<dbReference type="GO" id="GO:0000775">
    <property type="term" value="C:chromosome, centromeric region"/>
    <property type="evidence" value="ECO:0007669"/>
    <property type="project" value="UniProtKB-SubCell"/>
</dbReference>
<evidence type="ECO:0000256" key="4">
    <source>
        <dbReference type="ARBA" id="ARBA00022618"/>
    </source>
</evidence>
<accession>A0A316YRT7</accession>
<dbReference type="GO" id="GO:0034080">
    <property type="term" value="P:CENP-A containing chromatin assembly"/>
    <property type="evidence" value="ECO:0007669"/>
    <property type="project" value="TreeGrafter"/>
</dbReference>
<dbReference type="STRING" id="215250.A0A316YRT7"/>
<evidence type="ECO:0000256" key="1">
    <source>
        <dbReference type="ARBA" id="ARBA00004123"/>
    </source>
</evidence>
<keyword evidence="9" id="KW-0131">Cell cycle</keyword>
<reference evidence="13 14" key="1">
    <citation type="journal article" date="2018" name="Mol. Biol. Evol.">
        <title>Broad Genomic Sampling Reveals a Smut Pathogenic Ancestry of the Fungal Clade Ustilaginomycotina.</title>
        <authorList>
            <person name="Kijpornyongpan T."/>
            <person name="Mondo S.J."/>
            <person name="Barry K."/>
            <person name="Sandor L."/>
            <person name="Lee J."/>
            <person name="Lipzen A."/>
            <person name="Pangilinan J."/>
            <person name="LaButti K."/>
            <person name="Hainaut M."/>
            <person name="Henrissat B."/>
            <person name="Grigoriev I.V."/>
            <person name="Spatafora J.W."/>
            <person name="Aime M.C."/>
        </authorList>
    </citation>
    <scope>NUCLEOTIDE SEQUENCE [LARGE SCALE GENOMIC DNA]</scope>
    <source>
        <strain evidence="13 14">MCA 4198</strain>
    </source>
</reference>
<dbReference type="GO" id="GO:0051301">
    <property type="term" value="P:cell division"/>
    <property type="evidence" value="ECO:0007669"/>
    <property type="project" value="UniProtKB-KW"/>
</dbReference>
<organism evidence="13 14">
    <name type="scientific">Acaromyces ingoldii</name>
    <dbReference type="NCBI Taxonomy" id="215250"/>
    <lineage>
        <taxon>Eukaryota</taxon>
        <taxon>Fungi</taxon>
        <taxon>Dikarya</taxon>
        <taxon>Basidiomycota</taxon>
        <taxon>Ustilaginomycotina</taxon>
        <taxon>Exobasidiomycetes</taxon>
        <taxon>Exobasidiales</taxon>
        <taxon>Cryptobasidiaceae</taxon>
        <taxon>Acaromyces</taxon>
    </lineage>
</organism>
<feature type="region of interest" description="Disordered" evidence="11">
    <location>
        <begin position="139"/>
        <end position="181"/>
    </location>
</feature>
<feature type="compositionally biased region" description="Polar residues" evidence="11">
    <location>
        <begin position="415"/>
        <end position="424"/>
    </location>
</feature>
<dbReference type="Proteomes" id="UP000245768">
    <property type="component" value="Unassembled WGS sequence"/>
</dbReference>
<feature type="region of interest" description="Disordered" evidence="11">
    <location>
        <begin position="322"/>
        <end position="345"/>
    </location>
</feature>
<dbReference type="GO" id="GO:0007059">
    <property type="term" value="P:chromosome segregation"/>
    <property type="evidence" value="ECO:0007669"/>
    <property type="project" value="TreeGrafter"/>
</dbReference>
<evidence type="ECO:0000256" key="7">
    <source>
        <dbReference type="ARBA" id="ARBA00022833"/>
    </source>
</evidence>
<feature type="region of interest" description="Disordered" evidence="11">
    <location>
        <begin position="70"/>
        <end position="121"/>
    </location>
</feature>
<name>A0A316YRT7_9BASI</name>
<evidence type="ECO:0000256" key="9">
    <source>
        <dbReference type="ARBA" id="ARBA00023306"/>
    </source>
</evidence>
<dbReference type="EMBL" id="KZ819635">
    <property type="protein sequence ID" value="PWN92019.1"/>
    <property type="molecule type" value="Genomic_DNA"/>
</dbReference>
<proteinExistence type="predicted"/>
<keyword evidence="10" id="KW-0137">Centromere</keyword>
<dbReference type="AlphaFoldDB" id="A0A316YRT7"/>